<evidence type="ECO:0000313" key="1">
    <source>
        <dbReference type="EMBL" id="KAF2872696.1"/>
    </source>
</evidence>
<name>A0A7C8M9U7_9PLEO</name>
<keyword evidence="2" id="KW-1185">Reference proteome</keyword>
<sequence length="87" mass="9596">MSCSVLYLVDMFMVELMASWCGIVALWSCIADLRYCFGGVRICLLRARDPMSTRGEISCLSSPILFCSAPVIRAYILPDNNTSSPPP</sequence>
<gene>
    <name evidence="1" type="ORF">BDV95DRAFT_393879</name>
</gene>
<evidence type="ECO:0000313" key="2">
    <source>
        <dbReference type="Proteomes" id="UP000481861"/>
    </source>
</evidence>
<proteinExistence type="predicted"/>
<protein>
    <submittedName>
        <fullName evidence="1">Uncharacterized protein</fullName>
    </submittedName>
</protein>
<dbReference type="Proteomes" id="UP000481861">
    <property type="component" value="Unassembled WGS sequence"/>
</dbReference>
<comment type="caution">
    <text evidence="1">The sequence shown here is derived from an EMBL/GenBank/DDBJ whole genome shotgun (WGS) entry which is preliminary data.</text>
</comment>
<dbReference type="AlphaFoldDB" id="A0A7C8M9U7"/>
<accession>A0A7C8M9U7</accession>
<dbReference type="EMBL" id="JAADJZ010000009">
    <property type="protein sequence ID" value="KAF2872696.1"/>
    <property type="molecule type" value="Genomic_DNA"/>
</dbReference>
<reference evidence="1 2" key="1">
    <citation type="submission" date="2020-01" db="EMBL/GenBank/DDBJ databases">
        <authorList>
            <consortium name="DOE Joint Genome Institute"/>
            <person name="Haridas S."/>
            <person name="Albert R."/>
            <person name="Binder M."/>
            <person name="Bloem J."/>
            <person name="Labutti K."/>
            <person name="Salamov A."/>
            <person name="Andreopoulos B."/>
            <person name="Baker S.E."/>
            <person name="Barry K."/>
            <person name="Bills G."/>
            <person name="Bluhm B.H."/>
            <person name="Cannon C."/>
            <person name="Castanera R."/>
            <person name="Culley D.E."/>
            <person name="Daum C."/>
            <person name="Ezra D."/>
            <person name="Gonzalez J.B."/>
            <person name="Henrissat B."/>
            <person name="Kuo A."/>
            <person name="Liang C."/>
            <person name="Lipzen A."/>
            <person name="Lutzoni F."/>
            <person name="Magnuson J."/>
            <person name="Mondo S."/>
            <person name="Nolan M."/>
            <person name="Ohm R."/>
            <person name="Pangilinan J."/>
            <person name="Park H.-J.H."/>
            <person name="Ramirez L."/>
            <person name="Alfaro M."/>
            <person name="Sun H."/>
            <person name="Tritt A."/>
            <person name="Yoshinaga Y."/>
            <person name="Zwiers L.-H.L."/>
            <person name="Turgeon B.G."/>
            <person name="Goodwin S.B."/>
            <person name="Spatafora J.W."/>
            <person name="Crous P.W."/>
            <person name="Grigoriev I.V."/>
        </authorList>
    </citation>
    <scope>NUCLEOTIDE SEQUENCE [LARGE SCALE GENOMIC DNA]</scope>
    <source>
        <strain evidence="1 2">CBS 611.86</strain>
    </source>
</reference>
<organism evidence="1 2">
    <name type="scientific">Massariosphaeria phaeospora</name>
    <dbReference type="NCBI Taxonomy" id="100035"/>
    <lineage>
        <taxon>Eukaryota</taxon>
        <taxon>Fungi</taxon>
        <taxon>Dikarya</taxon>
        <taxon>Ascomycota</taxon>
        <taxon>Pezizomycotina</taxon>
        <taxon>Dothideomycetes</taxon>
        <taxon>Pleosporomycetidae</taxon>
        <taxon>Pleosporales</taxon>
        <taxon>Pleosporales incertae sedis</taxon>
        <taxon>Massariosphaeria</taxon>
    </lineage>
</organism>